<dbReference type="InterPro" id="IPR022379">
    <property type="entry name" value="11S_seedstore_CS"/>
</dbReference>
<dbReference type="SMART" id="SM00835">
    <property type="entry name" value="Cupin_1"/>
    <property type="match status" value="2"/>
</dbReference>
<dbReference type="InterPro" id="IPR014710">
    <property type="entry name" value="RmlC-like_jellyroll"/>
</dbReference>
<feature type="compositionally biased region" description="Basic and acidic residues" evidence="7">
    <location>
        <begin position="219"/>
        <end position="233"/>
    </location>
</feature>
<evidence type="ECO:0000256" key="2">
    <source>
        <dbReference type="ARBA" id="ARBA00022729"/>
    </source>
</evidence>
<feature type="region of interest" description="Disordered" evidence="7">
    <location>
        <begin position="205"/>
        <end position="242"/>
    </location>
</feature>
<dbReference type="Pfam" id="PF00190">
    <property type="entry name" value="Cupin_1"/>
    <property type="match status" value="2"/>
</dbReference>
<dbReference type="Gene3D" id="2.60.120.10">
    <property type="entry name" value="Jelly Rolls"/>
    <property type="match status" value="2"/>
</dbReference>
<dbReference type="Proteomes" id="UP000008311">
    <property type="component" value="Unassembled WGS sequence"/>
</dbReference>
<dbReference type="STRING" id="3988.B9SF36"/>
<accession>B9SF36</accession>
<evidence type="ECO:0000256" key="3">
    <source>
        <dbReference type="ARBA" id="ARBA00022761"/>
    </source>
</evidence>
<proteinExistence type="inferred from homology"/>
<dbReference type="AlphaFoldDB" id="B9SF36"/>
<comment type="subunit">
    <text evidence="6">Hexamer; each subunit is composed of an acidic and a basic chain derived from a single precursor and linked by a disulfide bond.</text>
</comment>
<dbReference type="FunFam" id="2.60.120.10:FF:000124">
    <property type="entry name" value="Glycinin G5"/>
    <property type="match status" value="1"/>
</dbReference>
<dbReference type="OrthoDB" id="2016041at2759"/>
<dbReference type="KEGG" id="rcu:8289756"/>
<evidence type="ECO:0000256" key="1">
    <source>
        <dbReference type="ARBA" id="ARBA00007178"/>
    </source>
</evidence>
<evidence type="ECO:0000256" key="4">
    <source>
        <dbReference type="ARBA" id="ARBA00023129"/>
    </source>
</evidence>
<protein>
    <submittedName>
        <fullName evidence="9">Legumin A, putative</fullName>
    </submittedName>
</protein>
<keyword evidence="3 6" id="KW-0758">Storage protein</keyword>
<dbReference type="InterPro" id="IPR011051">
    <property type="entry name" value="RmlC_Cupin_sf"/>
</dbReference>
<dbReference type="GO" id="GO:0048316">
    <property type="term" value="P:seed development"/>
    <property type="evidence" value="ECO:0007669"/>
    <property type="project" value="UniProtKB-ARBA"/>
</dbReference>
<dbReference type="PANTHER" id="PTHR31189:SF35">
    <property type="entry name" value="12S SEED STORAGE PROTEIN CRB"/>
    <property type="match status" value="1"/>
</dbReference>
<dbReference type="InterPro" id="IPR006044">
    <property type="entry name" value="11S_seedstore_pln"/>
</dbReference>
<dbReference type="PANTHER" id="PTHR31189">
    <property type="entry name" value="OS03G0336100 PROTEIN-RELATED"/>
    <property type="match status" value="1"/>
</dbReference>
<dbReference type="InterPro" id="IPR006045">
    <property type="entry name" value="Cupin_1"/>
</dbReference>
<gene>
    <name evidence="9" type="ORF">RCOM_1213570</name>
</gene>
<dbReference type="PROSITE" id="PS00305">
    <property type="entry name" value="11S_SEED_STORAGE"/>
    <property type="match status" value="1"/>
</dbReference>
<dbReference type="InterPro" id="IPR050253">
    <property type="entry name" value="Seed_Storage-Functional"/>
</dbReference>
<keyword evidence="4 6" id="KW-0708">Seed storage protein</keyword>
<dbReference type="EMBL" id="EQ973941">
    <property type="protein sequence ID" value="EEF37813.1"/>
    <property type="molecule type" value="Genomic_DNA"/>
</dbReference>
<dbReference type="InParanoid" id="B9SF36"/>
<keyword evidence="10" id="KW-1185">Reference proteome</keyword>
<organism evidence="9 10">
    <name type="scientific">Ricinus communis</name>
    <name type="common">Castor bean</name>
    <dbReference type="NCBI Taxonomy" id="3988"/>
    <lineage>
        <taxon>Eukaryota</taxon>
        <taxon>Viridiplantae</taxon>
        <taxon>Streptophyta</taxon>
        <taxon>Embryophyta</taxon>
        <taxon>Tracheophyta</taxon>
        <taxon>Spermatophyta</taxon>
        <taxon>Magnoliopsida</taxon>
        <taxon>eudicotyledons</taxon>
        <taxon>Gunneridae</taxon>
        <taxon>Pentapetalae</taxon>
        <taxon>rosids</taxon>
        <taxon>fabids</taxon>
        <taxon>Malpighiales</taxon>
        <taxon>Euphorbiaceae</taxon>
        <taxon>Acalyphoideae</taxon>
        <taxon>Acalypheae</taxon>
        <taxon>Ricinus</taxon>
    </lineage>
</organism>
<dbReference type="CDD" id="cd02243">
    <property type="entry name" value="cupin_11S_legumin_C"/>
    <property type="match status" value="1"/>
</dbReference>
<feature type="compositionally biased region" description="Basic and acidic residues" evidence="7">
    <location>
        <begin position="300"/>
        <end position="317"/>
    </location>
</feature>
<keyword evidence="2" id="KW-0732">Signal</keyword>
<evidence type="ECO:0000256" key="6">
    <source>
        <dbReference type="RuleBase" id="RU003681"/>
    </source>
</evidence>
<sequence length="508" mass="57338">MAFLCYKYQPLPPHLSQIINSIPSSVATTKMVKPILLCASLCLILLFHGSSAGSSFQQQNECQLNRLNAFEPDNRIQSEAGTIESWNPNHDQFQCAGVAVTRHTIEPRGLLLPAYSNAPQLVYIVQGRGMFGVMFPGCSETFQESQQSSSSSGQQEQHQKIRHFRRGDIIALPAGAAHWCYNDGNEPVVAVTVFDTANNANQLDRNPRNFYLAGNPEDEFQKQSRRPGEREQGRYSLSGASERRRGSCNNVFCGMDSRLIAEAFNINEQLARKLQSENDFRGNIVWVEGDLQVTRPPRTQQEREEQEAREYEESRGHERTYNGIEETFCTMRMKENIADPSRADIFVPEVGRMSTVNSHNLPILRSLRLSASHVVLRNNAVRMPHWNTNAHSVIYAIRGQAQIQVVDENGRSVFDGNVRQGQVLTVPQNFMVVKRAESDRFEYVAFKTNDNAMTFDAAGRTSAIRAMPIEVVANAFQVSVDEARRIKFERQESTFGRSRTRSGRRDVA</sequence>
<dbReference type="FunCoup" id="B9SF36">
    <property type="interactions" value="321"/>
</dbReference>
<evidence type="ECO:0000313" key="10">
    <source>
        <dbReference type="Proteomes" id="UP000008311"/>
    </source>
</evidence>
<dbReference type="GO" id="GO:0045735">
    <property type="term" value="F:nutrient reservoir activity"/>
    <property type="evidence" value="ECO:0007669"/>
    <property type="project" value="UniProtKB-KW"/>
</dbReference>
<dbReference type="CDD" id="cd02242">
    <property type="entry name" value="cupin_11S_legumin_N"/>
    <property type="match status" value="1"/>
</dbReference>
<evidence type="ECO:0000256" key="5">
    <source>
        <dbReference type="ARBA" id="ARBA00023157"/>
    </source>
</evidence>
<evidence type="ECO:0000259" key="8">
    <source>
        <dbReference type="SMART" id="SM00835"/>
    </source>
</evidence>
<feature type="domain" description="Cupin type-1" evidence="8">
    <location>
        <begin position="67"/>
        <end position="272"/>
    </location>
</feature>
<dbReference type="eggNOG" id="ENOG502QU1J">
    <property type="taxonomic scope" value="Eukaryota"/>
</dbReference>
<feature type="domain" description="Cupin type-1" evidence="8">
    <location>
        <begin position="335"/>
        <end position="484"/>
    </location>
</feature>
<evidence type="ECO:0000313" key="9">
    <source>
        <dbReference type="EMBL" id="EEF37813.1"/>
    </source>
</evidence>
<evidence type="ECO:0000256" key="7">
    <source>
        <dbReference type="SAM" id="MobiDB-lite"/>
    </source>
</evidence>
<comment type="similarity">
    <text evidence="1 6">Belongs to the 11S seed storage protein (globulins) family.</text>
</comment>
<dbReference type="SUPFAM" id="SSF51182">
    <property type="entry name" value="RmlC-like cupins"/>
    <property type="match status" value="1"/>
</dbReference>
<dbReference type="FunFam" id="2.60.120.10:FF:000073">
    <property type="entry name" value="Glycinin G1"/>
    <property type="match status" value="1"/>
</dbReference>
<feature type="region of interest" description="Disordered" evidence="7">
    <location>
        <begin position="295"/>
        <end position="317"/>
    </location>
</feature>
<name>B9SF36_RICCO</name>
<comment type="function">
    <text evidence="6">Seed storage protein.</text>
</comment>
<keyword evidence="5 6" id="KW-1015">Disulfide bond</keyword>
<reference evidence="10" key="1">
    <citation type="journal article" date="2010" name="Nat. Biotechnol.">
        <title>Draft genome sequence of the oilseed species Ricinus communis.</title>
        <authorList>
            <person name="Chan A.P."/>
            <person name="Crabtree J."/>
            <person name="Zhao Q."/>
            <person name="Lorenzi H."/>
            <person name="Orvis J."/>
            <person name="Puiu D."/>
            <person name="Melake-Berhan A."/>
            <person name="Jones K.M."/>
            <person name="Redman J."/>
            <person name="Chen G."/>
            <person name="Cahoon E.B."/>
            <person name="Gedil M."/>
            <person name="Stanke M."/>
            <person name="Haas B.J."/>
            <person name="Wortman J.R."/>
            <person name="Fraser-Liggett C.M."/>
            <person name="Ravel J."/>
            <person name="Rabinowicz P.D."/>
        </authorList>
    </citation>
    <scope>NUCLEOTIDE SEQUENCE [LARGE SCALE GENOMIC DNA]</scope>
    <source>
        <strain evidence="10">cv. Hale</strain>
    </source>
</reference>
<dbReference type="PRINTS" id="PR00439">
    <property type="entry name" value="11SGLOBULIN"/>
</dbReference>